<dbReference type="AlphaFoldDB" id="E6SVD9"/>
<reference evidence="3 4" key="2">
    <citation type="journal article" date="2011" name="Stand. Genomic Sci.">
        <title>Complete genome sequence of Bacteroides helcogenes type strain (P 36-108).</title>
        <authorList>
            <person name="Pati A."/>
            <person name="Gronow S."/>
            <person name="Zeytun A."/>
            <person name="Lapidus A."/>
            <person name="Nolan M."/>
            <person name="Hammon N."/>
            <person name="Deshpande S."/>
            <person name="Cheng J.F."/>
            <person name="Tapia R."/>
            <person name="Han C."/>
            <person name="Goodwin L."/>
            <person name="Pitluck S."/>
            <person name="Liolios K."/>
            <person name="Pagani I."/>
            <person name="Ivanova N."/>
            <person name="Mavromatis K."/>
            <person name="Chen A."/>
            <person name="Palaniappan K."/>
            <person name="Land M."/>
            <person name="Hauser L."/>
            <person name="Chang Y.J."/>
            <person name="Jeffries C.D."/>
            <person name="Detter J.C."/>
            <person name="Brambilla E."/>
            <person name="Rohde M."/>
            <person name="Goker M."/>
            <person name="Woyke T."/>
            <person name="Bristow J."/>
            <person name="Eisen J.A."/>
            <person name="Markowitz V."/>
            <person name="Hugenholtz P."/>
            <person name="Kyrpides N.C."/>
            <person name="Klenk H.P."/>
            <person name="Lucas S."/>
        </authorList>
    </citation>
    <scope>NUCLEOTIDE SEQUENCE [LARGE SCALE GENOMIC DNA]</scope>
    <source>
        <strain evidence="4">ATCC 35417 / DSM 20613 / JCM 6297 / CCUG 15421 / P 36-108</strain>
    </source>
</reference>
<dbReference type="InterPro" id="IPR032575">
    <property type="entry name" value="DUF4923"/>
</dbReference>
<gene>
    <name evidence="3" type="ordered locus">Bache_2544</name>
</gene>
<keyword evidence="1" id="KW-0732">Signal</keyword>
<feature type="domain" description="DUF4923" evidence="2">
    <location>
        <begin position="25"/>
        <end position="198"/>
    </location>
</feature>
<organism evidence="3 4">
    <name type="scientific">Bacteroides helcogenes (strain ATCC 35417 / DSM 20613 / JCM 6297 / CCUG 15421 / P 36-108)</name>
    <dbReference type="NCBI Taxonomy" id="693979"/>
    <lineage>
        <taxon>Bacteria</taxon>
        <taxon>Pseudomonadati</taxon>
        <taxon>Bacteroidota</taxon>
        <taxon>Bacteroidia</taxon>
        <taxon>Bacteroidales</taxon>
        <taxon>Bacteroidaceae</taxon>
        <taxon>Bacteroides</taxon>
    </lineage>
</organism>
<dbReference type="eggNOG" id="ENOG5032UZ2">
    <property type="taxonomic scope" value="Bacteria"/>
</dbReference>
<evidence type="ECO:0000313" key="4">
    <source>
        <dbReference type="Proteomes" id="UP000008630"/>
    </source>
</evidence>
<evidence type="ECO:0000259" key="2">
    <source>
        <dbReference type="Pfam" id="PF16270"/>
    </source>
</evidence>
<evidence type="ECO:0000313" key="3">
    <source>
        <dbReference type="EMBL" id="ADV44505.1"/>
    </source>
</evidence>
<dbReference type="OrthoDB" id="1001469at2"/>
<dbReference type="Proteomes" id="UP000008630">
    <property type="component" value="Chromosome"/>
</dbReference>
<name>E6SVD9_BACT6</name>
<accession>E6SVD9</accession>
<feature type="signal peptide" evidence="1">
    <location>
        <begin position="1"/>
        <end position="22"/>
    </location>
</feature>
<dbReference type="KEGG" id="bhl:Bache_2544"/>
<dbReference type="PATRIC" id="fig|693979.3.peg.2666"/>
<feature type="chain" id="PRO_5003211559" description="DUF4923 domain-containing protein" evidence="1">
    <location>
        <begin position="23"/>
        <end position="199"/>
    </location>
</feature>
<evidence type="ECO:0000256" key="1">
    <source>
        <dbReference type="SAM" id="SignalP"/>
    </source>
</evidence>
<keyword evidence="4" id="KW-1185">Reference proteome</keyword>
<sequence length="199" mass="21440">MKKIIFWHLFVAALLVANNGQAQSLKDLFSKENLEKAVSTVTGKSTSVNMEGTWKYTGSAVEFESDNLLKKAGGAVAASTAESKLNEQLAKIGIKEGQMSFTFNADSTFNANIGAKKLNGTYSYNSTTQSVNLKFAKLIGMNAKVSCTSSSMDLLFNSDKLLKLLTFLGSKSSSTTLKTVSTLANSYDGMMTGFTMKKQ</sequence>
<reference key="1">
    <citation type="submission" date="2010-11" db="EMBL/GenBank/DDBJ databases">
        <title>The complete genome of Bacteroides helcogenes P 36-108.</title>
        <authorList>
            <consortium name="US DOE Joint Genome Institute (JGI-PGF)"/>
            <person name="Lucas S."/>
            <person name="Copeland A."/>
            <person name="Lapidus A."/>
            <person name="Bruce D."/>
            <person name="Goodwin L."/>
            <person name="Pitluck S."/>
            <person name="Kyrpides N."/>
            <person name="Mavromatis K."/>
            <person name="Ivanova N."/>
            <person name="Zeytun A."/>
            <person name="Brettin T."/>
            <person name="Detter J.C."/>
            <person name="Tapia R."/>
            <person name="Han C."/>
            <person name="Land M."/>
            <person name="Hauser L."/>
            <person name="Markowitz V."/>
            <person name="Cheng J.-F."/>
            <person name="Hugenholtz P."/>
            <person name="Woyke T."/>
            <person name="Wu D."/>
            <person name="Gronow S."/>
            <person name="Wellnitz S."/>
            <person name="Brambilla E."/>
            <person name="Klenk H.-P."/>
            <person name="Eisen J.A."/>
        </authorList>
    </citation>
    <scope>NUCLEOTIDE SEQUENCE</scope>
    <source>
        <strain>P 36-108</strain>
    </source>
</reference>
<dbReference type="EMBL" id="CP002352">
    <property type="protein sequence ID" value="ADV44505.1"/>
    <property type="molecule type" value="Genomic_DNA"/>
</dbReference>
<dbReference type="STRING" id="693979.Bache_2544"/>
<protein>
    <recommendedName>
        <fullName evidence="2">DUF4923 domain-containing protein</fullName>
    </recommendedName>
</protein>
<dbReference type="RefSeq" id="WP_013548093.1">
    <property type="nucleotide sequence ID" value="NC_014933.1"/>
</dbReference>
<dbReference type="Pfam" id="PF16270">
    <property type="entry name" value="DUF4923"/>
    <property type="match status" value="1"/>
</dbReference>
<proteinExistence type="predicted"/>
<dbReference type="HOGENOM" id="CLU_083301_0_0_10"/>